<evidence type="ECO:0000313" key="1">
    <source>
        <dbReference type="EMBL" id="KAK3802630.1"/>
    </source>
</evidence>
<dbReference type="AlphaFoldDB" id="A0AAE1BB97"/>
<organism evidence="1 2">
    <name type="scientific">Elysia crispata</name>
    <name type="common">lettuce slug</name>
    <dbReference type="NCBI Taxonomy" id="231223"/>
    <lineage>
        <taxon>Eukaryota</taxon>
        <taxon>Metazoa</taxon>
        <taxon>Spiralia</taxon>
        <taxon>Lophotrochozoa</taxon>
        <taxon>Mollusca</taxon>
        <taxon>Gastropoda</taxon>
        <taxon>Heterobranchia</taxon>
        <taxon>Euthyneura</taxon>
        <taxon>Panpulmonata</taxon>
        <taxon>Sacoglossa</taxon>
        <taxon>Placobranchoidea</taxon>
        <taxon>Plakobranchidae</taxon>
        <taxon>Elysia</taxon>
    </lineage>
</organism>
<protein>
    <submittedName>
        <fullName evidence="1">Uncharacterized protein</fullName>
    </submittedName>
</protein>
<reference evidence="1" key="1">
    <citation type="journal article" date="2023" name="G3 (Bethesda)">
        <title>A reference genome for the long-term kleptoplast-retaining sea slug Elysia crispata morphotype clarki.</title>
        <authorList>
            <person name="Eastman K.E."/>
            <person name="Pendleton A.L."/>
            <person name="Shaikh M.A."/>
            <person name="Suttiyut T."/>
            <person name="Ogas R."/>
            <person name="Tomko P."/>
            <person name="Gavelis G."/>
            <person name="Widhalm J.R."/>
            <person name="Wisecaver J.H."/>
        </authorList>
    </citation>
    <scope>NUCLEOTIDE SEQUENCE</scope>
    <source>
        <strain evidence="1">ECLA1</strain>
    </source>
</reference>
<proteinExistence type="predicted"/>
<accession>A0AAE1BB97</accession>
<sequence length="125" mass="14020">MSAVVESYAAAPFTRPVLEPRGIWVSLSVEHEYIWYIVTVFSRYLSNDCGAPYRTSDCDRNIEMKNVFVKFGRAEASANDAEEEPLPEVTVRSQKSAQFSGWSPCLLFSFSLRRESTFPGVPAAV</sequence>
<gene>
    <name evidence="1" type="ORF">RRG08_010401</name>
</gene>
<dbReference type="Proteomes" id="UP001283361">
    <property type="component" value="Unassembled WGS sequence"/>
</dbReference>
<name>A0AAE1BB97_9GAST</name>
<evidence type="ECO:0000313" key="2">
    <source>
        <dbReference type="Proteomes" id="UP001283361"/>
    </source>
</evidence>
<keyword evidence="2" id="KW-1185">Reference proteome</keyword>
<comment type="caution">
    <text evidence="1">The sequence shown here is derived from an EMBL/GenBank/DDBJ whole genome shotgun (WGS) entry which is preliminary data.</text>
</comment>
<dbReference type="EMBL" id="JAWDGP010000221">
    <property type="protein sequence ID" value="KAK3802630.1"/>
    <property type="molecule type" value="Genomic_DNA"/>
</dbReference>